<comment type="cofactor">
    <cofactor evidence="2">
        <name>Mg(2+)</name>
        <dbReference type="ChEBI" id="CHEBI:18420"/>
    </cofactor>
</comment>
<keyword evidence="6" id="KW-0808">Transferase</keyword>
<evidence type="ECO:0000256" key="9">
    <source>
        <dbReference type="ARBA" id="ARBA00022763"/>
    </source>
</evidence>
<dbReference type="Pfam" id="PF11799">
    <property type="entry name" value="IMS_C"/>
    <property type="match status" value="1"/>
</dbReference>
<feature type="compositionally biased region" description="Polar residues" evidence="18">
    <location>
        <begin position="645"/>
        <end position="660"/>
    </location>
</feature>
<dbReference type="PANTHER" id="PTHR45873">
    <property type="entry name" value="DNA POLYMERASE ETA"/>
    <property type="match status" value="1"/>
</dbReference>
<dbReference type="KEGG" id="dpx:DAPPUDRAFT_228708"/>
<proteinExistence type="inferred from homology"/>
<dbReference type="GO" id="GO:0005634">
    <property type="term" value="C:nucleus"/>
    <property type="evidence" value="ECO:0000318"/>
    <property type="project" value="GO_Central"/>
</dbReference>
<dbReference type="InterPro" id="IPR043128">
    <property type="entry name" value="Rev_trsase/Diguanyl_cyclase"/>
</dbReference>
<dbReference type="InterPro" id="IPR043502">
    <property type="entry name" value="DNA/RNA_pol_sf"/>
</dbReference>
<keyword evidence="13" id="KW-0832">Ubl conjugation</keyword>
<dbReference type="Gene3D" id="3.40.1170.60">
    <property type="match status" value="1"/>
</dbReference>
<keyword evidence="10" id="KW-0863">Zinc-finger</keyword>
<dbReference type="PhylomeDB" id="E9HG07"/>
<evidence type="ECO:0000256" key="5">
    <source>
        <dbReference type="ARBA" id="ARBA00012417"/>
    </source>
</evidence>
<evidence type="ECO:0000256" key="16">
    <source>
        <dbReference type="ARBA" id="ARBA00044975"/>
    </source>
</evidence>
<dbReference type="Gene3D" id="3.30.70.270">
    <property type="match status" value="1"/>
</dbReference>
<evidence type="ECO:0000256" key="7">
    <source>
        <dbReference type="ARBA" id="ARBA00022695"/>
    </source>
</evidence>
<name>E9HG07_DAPPU</name>
<evidence type="ECO:0000256" key="8">
    <source>
        <dbReference type="ARBA" id="ARBA00022723"/>
    </source>
</evidence>
<dbReference type="EMBL" id="GL732638">
    <property type="protein sequence ID" value="EFX69342.1"/>
    <property type="molecule type" value="Genomic_DNA"/>
</dbReference>
<keyword evidence="11" id="KW-0862">Zinc</keyword>
<keyword evidence="12" id="KW-0460">Magnesium</keyword>
<keyword evidence="8" id="KW-0479">Metal-binding</keyword>
<comment type="catalytic activity">
    <reaction evidence="17">
        <text>DNA(n) + a 2'-deoxyribonucleoside 5'-triphosphate = DNA(n+1) + diphosphate</text>
        <dbReference type="Rhea" id="RHEA:22508"/>
        <dbReference type="Rhea" id="RHEA-COMP:17339"/>
        <dbReference type="Rhea" id="RHEA-COMP:17340"/>
        <dbReference type="ChEBI" id="CHEBI:33019"/>
        <dbReference type="ChEBI" id="CHEBI:61560"/>
        <dbReference type="ChEBI" id="CHEBI:173112"/>
        <dbReference type="EC" id="2.7.7.7"/>
    </reaction>
</comment>
<protein>
    <recommendedName>
        <fullName evidence="16">DNA polymerase eta</fullName>
        <ecNumber evidence="5">2.7.7.7</ecNumber>
    </recommendedName>
</protein>
<organism evidence="21 22">
    <name type="scientific">Daphnia pulex</name>
    <name type="common">Water flea</name>
    <dbReference type="NCBI Taxonomy" id="6669"/>
    <lineage>
        <taxon>Eukaryota</taxon>
        <taxon>Metazoa</taxon>
        <taxon>Ecdysozoa</taxon>
        <taxon>Arthropoda</taxon>
        <taxon>Crustacea</taxon>
        <taxon>Branchiopoda</taxon>
        <taxon>Diplostraca</taxon>
        <taxon>Cladocera</taxon>
        <taxon>Anomopoda</taxon>
        <taxon>Daphniidae</taxon>
        <taxon>Daphnia</taxon>
    </lineage>
</organism>
<feature type="compositionally biased region" description="Basic residues" evidence="18">
    <location>
        <begin position="666"/>
        <end position="676"/>
    </location>
</feature>
<dbReference type="GO" id="GO:0009411">
    <property type="term" value="P:response to UV"/>
    <property type="evidence" value="ECO:0007669"/>
    <property type="project" value="UniProtKB-ARBA"/>
</dbReference>
<evidence type="ECO:0000256" key="1">
    <source>
        <dbReference type="ARBA" id="ARBA00001936"/>
    </source>
</evidence>
<evidence type="ECO:0000256" key="10">
    <source>
        <dbReference type="ARBA" id="ARBA00022771"/>
    </source>
</evidence>
<reference evidence="21 22" key="1">
    <citation type="journal article" date="2011" name="Science">
        <title>The ecoresponsive genome of Daphnia pulex.</title>
        <authorList>
            <person name="Colbourne J.K."/>
            <person name="Pfrender M.E."/>
            <person name="Gilbert D."/>
            <person name="Thomas W.K."/>
            <person name="Tucker A."/>
            <person name="Oakley T.H."/>
            <person name="Tokishita S."/>
            <person name="Aerts A."/>
            <person name="Arnold G.J."/>
            <person name="Basu M.K."/>
            <person name="Bauer D.J."/>
            <person name="Caceres C.E."/>
            <person name="Carmel L."/>
            <person name="Casola C."/>
            <person name="Choi J.H."/>
            <person name="Detter J.C."/>
            <person name="Dong Q."/>
            <person name="Dusheyko S."/>
            <person name="Eads B.D."/>
            <person name="Frohlich T."/>
            <person name="Geiler-Samerotte K.A."/>
            <person name="Gerlach D."/>
            <person name="Hatcher P."/>
            <person name="Jogdeo S."/>
            <person name="Krijgsveld J."/>
            <person name="Kriventseva E.V."/>
            <person name="Kultz D."/>
            <person name="Laforsch C."/>
            <person name="Lindquist E."/>
            <person name="Lopez J."/>
            <person name="Manak J.R."/>
            <person name="Muller J."/>
            <person name="Pangilinan J."/>
            <person name="Patwardhan R.P."/>
            <person name="Pitluck S."/>
            <person name="Pritham E.J."/>
            <person name="Rechtsteiner A."/>
            <person name="Rho M."/>
            <person name="Rogozin I.B."/>
            <person name="Sakarya O."/>
            <person name="Salamov A."/>
            <person name="Schaack S."/>
            <person name="Shapiro H."/>
            <person name="Shiga Y."/>
            <person name="Skalitzky C."/>
            <person name="Smith Z."/>
            <person name="Souvorov A."/>
            <person name="Sung W."/>
            <person name="Tang Z."/>
            <person name="Tsuchiya D."/>
            <person name="Tu H."/>
            <person name="Vos H."/>
            <person name="Wang M."/>
            <person name="Wolf Y.I."/>
            <person name="Yamagata H."/>
            <person name="Yamada T."/>
            <person name="Ye Y."/>
            <person name="Shaw J.R."/>
            <person name="Andrews J."/>
            <person name="Crease T.J."/>
            <person name="Tang H."/>
            <person name="Lucas S.M."/>
            <person name="Robertson H.M."/>
            <person name="Bork P."/>
            <person name="Koonin E.V."/>
            <person name="Zdobnov E.M."/>
            <person name="Grigoriev I.V."/>
            <person name="Lynch M."/>
            <person name="Boore J.L."/>
        </authorList>
    </citation>
    <scope>NUCLEOTIDE SEQUENCE [LARGE SCALE GENOMIC DNA]</scope>
</reference>
<dbReference type="EC" id="2.7.7.7" evidence="5"/>
<evidence type="ECO:0000313" key="21">
    <source>
        <dbReference type="EMBL" id="EFX69342.1"/>
    </source>
</evidence>
<dbReference type="FunFam" id="3.30.1490.100:FF:000007">
    <property type="entry name" value="DNA polymerase eta"/>
    <property type="match status" value="1"/>
</dbReference>
<keyword evidence="15" id="KW-0539">Nucleus</keyword>
<evidence type="ECO:0000259" key="20">
    <source>
        <dbReference type="PROSITE" id="PS51907"/>
    </source>
</evidence>
<feature type="compositionally biased region" description="Basic and acidic residues" evidence="18">
    <location>
        <begin position="677"/>
        <end position="686"/>
    </location>
</feature>
<feature type="compositionally biased region" description="Basic and acidic residues" evidence="18">
    <location>
        <begin position="445"/>
        <end position="462"/>
    </location>
</feature>
<comment type="similarity">
    <text evidence="4">Belongs to the DNA polymerase type-Y family.</text>
</comment>
<evidence type="ECO:0000256" key="11">
    <source>
        <dbReference type="ARBA" id="ARBA00022833"/>
    </source>
</evidence>
<dbReference type="Gene3D" id="1.10.150.20">
    <property type="entry name" value="5' to 3' exonuclease, C-terminal subdomain"/>
    <property type="match status" value="1"/>
</dbReference>
<dbReference type="Pfam" id="PF00817">
    <property type="entry name" value="IMS"/>
    <property type="match status" value="1"/>
</dbReference>
<feature type="region of interest" description="Disordered" evidence="18">
    <location>
        <begin position="444"/>
        <end position="476"/>
    </location>
</feature>
<dbReference type="HOGENOM" id="CLU_012348_7_2_1"/>
<dbReference type="GO" id="GO:0008270">
    <property type="term" value="F:zinc ion binding"/>
    <property type="evidence" value="ECO:0007669"/>
    <property type="project" value="UniProtKB-KW"/>
</dbReference>
<dbReference type="OMA" id="HMANACL"/>
<dbReference type="OrthoDB" id="5723at2759"/>
<dbReference type="AlphaFoldDB" id="E9HG07"/>
<evidence type="ECO:0000256" key="6">
    <source>
        <dbReference type="ARBA" id="ARBA00022679"/>
    </source>
</evidence>
<dbReference type="PIRSF" id="PIRSF036603">
    <property type="entry name" value="DPol_eta"/>
    <property type="match status" value="1"/>
</dbReference>
<evidence type="ECO:0000256" key="4">
    <source>
        <dbReference type="ARBA" id="ARBA00010945"/>
    </source>
</evidence>
<feature type="domain" description="UmuC" evidence="19">
    <location>
        <begin position="10"/>
        <end position="250"/>
    </location>
</feature>
<keyword evidence="14" id="KW-0234">DNA repair</keyword>
<dbReference type="InterPro" id="IPR052230">
    <property type="entry name" value="DNA_polymerase_eta"/>
</dbReference>
<dbReference type="Pfam" id="PF18439">
    <property type="entry name" value="zf_UBZ"/>
    <property type="match status" value="1"/>
</dbReference>
<dbReference type="GO" id="GO:0003684">
    <property type="term" value="F:damaged DNA binding"/>
    <property type="evidence" value="ECO:0007669"/>
    <property type="project" value="InterPro"/>
</dbReference>
<dbReference type="InterPro" id="IPR017961">
    <property type="entry name" value="DNA_pol_Y-fam_little_finger"/>
</dbReference>
<dbReference type="Pfam" id="PF21704">
    <property type="entry name" value="POLH-Rev1_HhH"/>
    <property type="match status" value="1"/>
</dbReference>
<dbReference type="PROSITE" id="PS51907">
    <property type="entry name" value="ZF_UBZ3"/>
    <property type="match status" value="1"/>
</dbReference>
<feature type="domain" description="UBZ3-type" evidence="20">
    <location>
        <begin position="609"/>
        <end position="643"/>
    </location>
</feature>
<keyword evidence="22" id="KW-1185">Reference proteome</keyword>
<accession>E9HG07</accession>
<evidence type="ECO:0000256" key="13">
    <source>
        <dbReference type="ARBA" id="ARBA00022843"/>
    </source>
</evidence>
<dbReference type="SUPFAM" id="SSF100879">
    <property type="entry name" value="Lesion bypass DNA polymerase (Y-family), little finger domain"/>
    <property type="match status" value="1"/>
</dbReference>
<evidence type="ECO:0000256" key="15">
    <source>
        <dbReference type="ARBA" id="ARBA00023242"/>
    </source>
</evidence>
<evidence type="ECO:0000256" key="3">
    <source>
        <dbReference type="ARBA" id="ARBA00004123"/>
    </source>
</evidence>
<feature type="compositionally biased region" description="Acidic residues" evidence="18">
    <location>
        <begin position="463"/>
        <end position="476"/>
    </location>
</feature>
<dbReference type="InterPro" id="IPR041298">
    <property type="entry name" value="UBZ3"/>
</dbReference>
<dbReference type="GO" id="GO:0003887">
    <property type="term" value="F:DNA-directed DNA polymerase activity"/>
    <property type="evidence" value="ECO:0000318"/>
    <property type="project" value="GO_Central"/>
</dbReference>
<evidence type="ECO:0000256" key="18">
    <source>
        <dbReference type="SAM" id="MobiDB-lite"/>
    </source>
</evidence>
<sequence length="695" mass="78419">MSAEDEKRVVALIDMDCFYVQVEERENPGNKGKPACVVQYKKWKGGGIISVNYEARAQGVTKQMRGDEAREKCPDCILYRVPEQRGKADLTRYRDGGKEVIDVMCSFGVVVERASIDEAYIDMTVVIDKMLSDSTATAIDLEELPNTYFVGWGNDTDDVKGVHGWLQALSEGNYNDNDWKLTYGAILVEKMRAAVYEKTGFRCSAGISNNKMLAKLACGINKPNKQTVLPFRSVEEFFTTFPLKKVRNLGGKLGLVLREEFHCTTMADIVKIPERVLQERFDSKTATWLFWYARGVDHESVSSRRLPKSIGCNKNFTGLAALDSREKISHWLEELCAEVSERLEKDRETNNRTAKLLTLTVRLEGDIRPYSYTRSIPLTSSYEKMHMANACLAVISKENPCFKQGNTRVPVVVTCLGVSASKFVDQLENNSRIDRFFVTKNSAETNKEKEPYAEQEALHENDELNENSTDQEDEENEFVETERILDIEEESITAPEPNTADSASECTEVEPVSVNREMSSMPISNQDNCGIVKKTGFFASRCFEKNTPIQSSKESVPEPAALKIVSESFSVEELFPDLNKVDMDTLALLPLHLQRQVLQAIEARKGSYGNDKFVVCDKCKQQFLREEIEEHKDFHLASELQKEFSAQPSTSSLANNSKVQTAEKKSSKRPLKNQKKAAKDTKRSRTIDSFFGSQS</sequence>
<evidence type="ECO:0000313" key="22">
    <source>
        <dbReference type="Proteomes" id="UP000000305"/>
    </source>
</evidence>
<dbReference type="FunFam" id="3.40.1170.60:FF:000003">
    <property type="entry name" value="DNA polymerase eta"/>
    <property type="match status" value="1"/>
</dbReference>
<gene>
    <name evidence="21" type="ORF">DAPPUDRAFT_228708</name>
</gene>
<dbReference type="FunFam" id="1.10.150.20:FF:000014">
    <property type="entry name" value="Polymerase (DNA directed), eta"/>
    <property type="match status" value="1"/>
</dbReference>
<dbReference type="FunCoup" id="E9HG07">
    <property type="interactions" value="1541"/>
</dbReference>
<evidence type="ECO:0000256" key="17">
    <source>
        <dbReference type="ARBA" id="ARBA00049244"/>
    </source>
</evidence>
<evidence type="ECO:0000256" key="14">
    <source>
        <dbReference type="ARBA" id="ARBA00023204"/>
    </source>
</evidence>
<dbReference type="SUPFAM" id="SSF56672">
    <property type="entry name" value="DNA/RNA polymerases"/>
    <property type="match status" value="1"/>
</dbReference>
<evidence type="ECO:0000256" key="12">
    <source>
        <dbReference type="ARBA" id="ARBA00022842"/>
    </source>
</evidence>
<dbReference type="GO" id="GO:0042276">
    <property type="term" value="P:error-prone translesion synthesis"/>
    <property type="evidence" value="ECO:0000318"/>
    <property type="project" value="GO_Central"/>
</dbReference>
<dbReference type="GO" id="GO:0006281">
    <property type="term" value="P:DNA repair"/>
    <property type="evidence" value="ECO:0007669"/>
    <property type="project" value="UniProtKB-KW"/>
</dbReference>
<dbReference type="InterPro" id="IPR036775">
    <property type="entry name" value="DNA_pol_Y-fam_lit_finger_sf"/>
</dbReference>
<dbReference type="PROSITE" id="PS50173">
    <property type="entry name" value="UMUC"/>
    <property type="match status" value="1"/>
</dbReference>
<dbReference type="InParanoid" id="E9HG07"/>
<evidence type="ECO:0000256" key="2">
    <source>
        <dbReference type="ARBA" id="ARBA00001946"/>
    </source>
</evidence>
<dbReference type="PANTHER" id="PTHR45873:SF1">
    <property type="entry name" value="DNA POLYMERASE ETA"/>
    <property type="match status" value="1"/>
</dbReference>
<dbReference type="eggNOG" id="KOG2095">
    <property type="taxonomic scope" value="Eukaryota"/>
</dbReference>
<dbReference type="InterPro" id="IPR001126">
    <property type="entry name" value="UmuC"/>
</dbReference>
<dbReference type="Gene3D" id="3.30.1490.100">
    <property type="entry name" value="DNA polymerase, Y-family, little finger domain"/>
    <property type="match status" value="1"/>
</dbReference>
<comment type="cofactor">
    <cofactor evidence="1">
        <name>Mn(2+)</name>
        <dbReference type="ChEBI" id="CHEBI:29035"/>
    </cofactor>
</comment>
<feature type="region of interest" description="Disordered" evidence="18">
    <location>
        <begin position="645"/>
        <end position="695"/>
    </location>
</feature>
<dbReference type="GO" id="GO:0035861">
    <property type="term" value="C:site of double-strand break"/>
    <property type="evidence" value="ECO:0000318"/>
    <property type="project" value="GO_Central"/>
</dbReference>
<dbReference type="Proteomes" id="UP000000305">
    <property type="component" value="Unassembled WGS sequence"/>
</dbReference>
<evidence type="ECO:0000259" key="19">
    <source>
        <dbReference type="PROSITE" id="PS50173"/>
    </source>
</evidence>
<dbReference type="STRING" id="6669.E9HG07"/>
<dbReference type="GO" id="GO:0009314">
    <property type="term" value="P:response to radiation"/>
    <property type="evidence" value="ECO:0000318"/>
    <property type="project" value="GO_Central"/>
</dbReference>
<keyword evidence="9" id="KW-0227">DNA damage</keyword>
<comment type="subcellular location">
    <subcellularLocation>
        <location evidence="3">Nucleus</location>
    </subcellularLocation>
</comment>
<keyword evidence="7" id="KW-0548">Nucleotidyltransferase</keyword>
<dbReference type="GO" id="GO:0005657">
    <property type="term" value="C:replication fork"/>
    <property type="evidence" value="ECO:0000318"/>
    <property type="project" value="GO_Central"/>
</dbReference>